<dbReference type="Proteomes" id="UP001165074">
    <property type="component" value="Unassembled WGS sequence"/>
</dbReference>
<accession>A0A9W6SDS3</accession>
<organism evidence="1 2">
    <name type="scientific">Actinoallomurus iriomotensis</name>
    <dbReference type="NCBI Taxonomy" id="478107"/>
    <lineage>
        <taxon>Bacteria</taxon>
        <taxon>Bacillati</taxon>
        <taxon>Actinomycetota</taxon>
        <taxon>Actinomycetes</taxon>
        <taxon>Streptosporangiales</taxon>
        <taxon>Thermomonosporaceae</taxon>
        <taxon>Actinoallomurus</taxon>
    </lineage>
</organism>
<comment type="caution">
    <text evidence="1">The sequence shown here is derived from an EMBL/GenBank/DDBJ whole genome shotgun (WGS) entry which is preliminary data.</text>
</comment>
<gene>
    <name evidence="1" type="ORF">Airi02_083160</name>
</gene>
<protein>
    <submittedName>
        <fullName evidence="1">Uncharacterized protein</fullName>
    </submittedName>
</protein>
<dbReference type="AlphaFoldDB" id="A0A9W6SDS3"/>
<sequence length="97" mass="10983">MSDNAPTRVALYASASGTDERVAEFRWSPGSAVQLTVFDPDWATLAEQYYRRGVPLVTEMRTVPRSEAEAFMRALLEPRSMSYYEFVDESRPNSISP</sequence>
<dbReference type="EMBL" id="BSTK01000016">
    <property type="protein sequence ID" value="GLY90387.1"/>
    <property type="molecule type" value="Genomic_DNA"/>
</dbReference>
<dbReference type="RefSeq" id="WP_285581271.1">
    <property type="nucleotide sequence ID" value="NZ_BSTK01000016.1"/>
</dbReference>
<keyword evidence="2" id="KW-1185">Reference proteome</keyword>
<name>A0A9W6SDS3_9ACTN</name>
<evidence type="ECO:0000313" key="1">
    <source>
        <dbReference type="EMBL" id="GLY90387.1"/>
    </source>
</evidence>
<proteinExistence type="predicted"/>
<reference evidence="1" key="1">
    <citation type="submission" date="2023-03" db="EMBL/GenBank/DDBJ databases">
        <title>Actinoallomurus iriomotensis NBRC 103684.</title>
        <authorList>
            <person name="Ichikawa N."/>
            <person name="Sato H."/>
            <person name="Tonouchi N."/>
        </authorList>
    </citation>
    <scope>NUCLEOTIDE SEQUENCE</scope>
    <source>
        <strain evidence="1">NBRC 103684</strain>
    </source>
</reference>
<evidence type="ECO:0000313" key="2">
    <source>
        <dbReference type="Proteomes" id="UP001165074"/>
    </source>
</evidence>